<gene>
    <name evidence="1" type="ORF">BDV24DRAFT_122609</name>
</gene>
<reference evidence="1" key="1">
    <citation type="submission" date="2019-04" db="EMBL/GenBank/DDBJ databases">
        <title>Friends and foes A comparative genomics study of 23 Aspergillus species from section Flavi.</title>
        <authorList>
            <consortium name="DOE Joint Genome Institute"/>
            <person name="Kjaerbolling I."/>
            <person name="Vesth T."/>
            <person name="Frisvad J.C."/>
            <person name="Nybo J.L."/>
            <person name="Theobald S."/>
            <person name="Kildgaard S."/>
            <person name="Isbrandt T."/>
            <person name="Kuo A."/>
            <person name="Sato A."/>
            <person name="Lyhne E.K."/>
            <person name="Kogle M.E."/>
            <person name="Wiebenga A."/>
            <person name="Kun R.S."/>
            <person name="Lubbers R.J."/>
            <person name="Makela M.R."/>
            <person name="Barry K."/>
            <person name="Chovatia M."/>
            <person name="Clum A."/>
            <person name="Daum C."/>
            <person name="Haridas S."/>
            <person name="He G."/>
            <person name="LaButti K."/>
            <person name="Lipzen A."/>
            <person name="Mondo S."/>
            <person name="Riley R."/>
            <person name="Salamov A."/>
            <person name="Simmons B.A."/>
            <person name="Magnuson J.K."/>
            <person name="Henrissat B."/>
            <person name="Mortensen U.H."/>
            <person name="Larsen T.O."/>
            <person name="Devries R.P."/>
            <person name="Grigoriev I.V."/>
            <person name="Machida M."/>
            <person name="Baker S.E."/>
            <person name="Andersen M.R."/>
        </authorList>
    </citation>
    <scope>NUCLEOTIDE SEQUENCE</scope>
    <source>
        <strain evidence="1">CBS 117612</strain>
    </source>
</reference>
<protein>
    <submittedName>
        <fullName evidence="1">Uncharacterized protein</fullName>
    </submittedName>
</protein>
<name>A0A5N6YNH1_9EURO</name>
<accession>A0A5N6YNH1</accession>
<feature type="non-terminal residue" evidence="1">
    <location>
        <position position="57"/>
    </location>
</feature>
<evidence type="ECO:0000313" key="1">
    <source>
        <dbReference type="EMBL" id="KAE8346967.1"/>
    </source>
</evidence>
<sequence>MHAYIHGIFMFLFTLLRVFEYTKKVDHVKASQTLDYARPSPAPRAGGVAIFGNPNVT</sequence>
<proteinExistence type="predicted"/>
<dbReference type="AlphaFoldDB" id="A0A5N6YNH1"/>
<organism evidence="1">
    <name type="scientific">Aspergillus arachidicola</name>
    <dbReference type="NCBI Taxonomy" id="656916"/>
    <lineage>
        <taxon>Eukaryota</taxon>
        <taxon>Fungi</taxon>
        <taxon>Dikarya</taxon>
        <taxon>Ascomycota</taxon>
        <taxon>Pezizomycotina</taxon>
        <taxon>Eurotiomycetes</taxon>
        <taxon>Eurotiomycetidae</taxon>
        <taxon>Eurotiales</taxon>
        <taxon>Aspergillaceae</taxon>
        <taxon>Aspergillus</taxon>
        <taxon>Aspergillus subgen. Circumdati</taxon>
    </lineage>
</organism>
<dbReference type="Proteomes" id="UP000325558">
    <property type="component" value="Unassembled WGS sequence"/>
</dbReference>
<dbReference type="EMBL" id="ML737114">
    <property type="protein sequence ID" value="KAE8346967.1"/>
    <property type="molecule type" value="Genomic_DNA"/>
</dbReference>